<proteinExistence type="predicted"/>
<dbReference type="Proteomes" id="UP001189429">
    <property type="component" value="Unassembled WGS sequence"/>
</dbReference>
<name>A0ABN9SKX7_9DINO</name>
<comment type="caution">
    <text evidence="2">The sequence shown here is derived from an EMBL/GenBank/DDBJ whole genome shotgun (WGS) entry which is preliminary data.</text>
</comment>
<keyword evidence="3" id="KW-1185">Reference proteome</keyword>
<organism evidence="2 3">
    <name type="scientific">Prorocentrum cordatum</name>
    <dbReference type="NCBI Taxonomy" id="2364126"/>
    <lineage>
        <taxon>Eukaryota</taxon>
        <taxon>Sar</taxon>
        <taxon>Alveolata</taxon>
        <taxon>Dinophyceae</taxon>
        <taxon>Prorocentrales</taxon>
        <taxon>Prorocentraceae</taxon>
        <taxon>Prorocentrum</taxon>
    </lineage>
</organism>
<protein>
    <submittedName>
        <fullName evidence="2">Uncharacterized protein</fullName>
    </submittedName>
</protein>
<evidence type="ECO:0000256" key="1">
    <source>
        <dbReference type="SAM" id="MobiDB-lite"/>
    </source>
</evidence>
<dbReference type="EMBL" id="CAUYUJ010011703">
    <property type="protein sequence ID" value="CAK0832435.1"/>
    <property type="molecule type" value="Genomic_DNA"/>
</dbReference>
<accession>A0ABN9SKX7</accession>
<evidence type="ECO:0000313" key="3">
    <source>
        <dbReference type="Proteomes" id="UP001189429"/>
    </source>
</evidence>
<feature type="region of interest" description="Disordered" evidence="1">
    <location>
        <begin position="158"/>
        <end position="182"/>
    </location>
</feature>
<evidence type="ECO:0000313" key="2">
    <source>
        <dbReference type="EMBL" id="CAK0832435.1"/>
    </source>
</evidence>
<sequence>MILQPRAAPALFHMGLQAREWCLRHARKAAAAACHPGGSQQKERGTSYSQKGRCPRCDTVGKWGARDKLEGYPSVVKDGLERYPHGSSGSIIRRGKRSDRTACCENRVLEGGLRERTTMVLSNRSSRQQRPFYGGSQRNPETLLACAKAFHHISAVDQPAFGKPPLNEKGLGPKPSDLDTQK</sequence>
<gene>
    <name evidence="2" type="ORF">PCOR1329_LOCUS30453</name>
</gene>
<reference evidence="2" key="1">
    <citation type="submission" date="2023-10" db="EMBL/GenBank/DDBJ databases">
        <authorList>
            <person name="Chen Y."/>
            <person name="Shah S."/>
            <person name="Dougan E. K."/>
            <person name="Thang M."/>
            <person name="Chan C."/>
        </authorList>
    </citation>
    <scope>NUCLEOTIDE SEQUENCE [LARGE SCALE GENOMIC DNA]</scope>
</reference>